<dbReference type="RefSeq" id="WP_207118695.1">
    <property type="nucleotide sequence ID" value="NZ_JAFLEQ010000008.1"/>
</dbReference>
<comment type="caution">
    <text evidence="7">The sequence shown here is derived from an EMBL/GenBank/DDBJ whole genome shotgun (WGS) entry which is preliminary data.</text>
</comment>
<protein>
    <submittedName>
        <fullName evidence="7">NADH:flavin oxidoreductase/NADH oxidase</fullName>
    </submittedName>
</protein>
<gene>
    <name evidence="7" type="ORF">JZY06_04750</name>
</gene>
<dbReference type="Pfam" id="PF00724">
    <property type="entry name" value="Oxidored_FMN"/>
    <property type="match status" value="1"/>
</dbReference>
<name>A0A939IXR4_9CORY</name>
<dbReference type="Proteomes" id="UP000664332">
    <property type="component" value="Unassembled WGS sequence"/>
</dbReference>
<dbReference type="InterPro" id="IPR044152">
    <property type="entry name" value="YqjM-like"/>
</dbReference>
<evidence type="ECO:0000256" key="2">
    <source>
        <dbReference type="ARBA" id="ARBA00022630"/>
    </source>
</evidence>
<evidence type="ECO:0000256" key="5">
    <source>
        <dbReference type="ARBA" id="ARBA00023002"/>
    </source>
</evidence>
<keyword evidence="3" id="KW-0288">FMN</keyword>
<dbReference type="InterPro" id="IPR013785">
    <property type="entry name" value="Aldolase_TIM"/>
</dbReference>
<evidence type="ECO:0000256" key="1">
    <source>
        <dbReference type="ARBA" id="ARBA00001917"/>
    </source>
</evidence>
<dbReference type="GO" id="GO:0050661">
    <property type="term" value="F:NADP binding"/>
    <property type="evidence" value="ECO:0007669"/>
    <property type="project" value="InterPro"/>
</dbReference>
<dbReference type="GO" id="GO:0010181">
    <property type="term" value="F:FMN binding"/>
    <property type="evidence" value="ECO:0007669"/>
    <property type="project" value="InterPro"/>
</dbReference>
<keyword evidence="5" id="KW-0560">Oxidoreductase</keyword>
<sequence>MAGHRSIFDPVVLTGADRDVTVNNRMFVAPMCMYSCPRRDGVPTDFHLVHLGQFAGGGFGLVMTEACAVDPVGRISPLDLGLWDTGDNDTDRAMIAAHRRIVDQVHSRGAAIGVQLSHAGGKAGSTPSLPGVDKGWVPVSDGGWKTVAPSAAGDRSMNAPTALDEPGQRKIIGQFRRAAELAAECGYDVVQIHGAHGYLIHEYLSPLANKRTDNFGGDLGNRMRFPLQIARAVREGFSGPVGLRVSATDWVDGGITPDDNAEFAARVDEAIGLAWLDVSTGGLTGADPVPTGPGYQVPVARTIARKLDDRSILVSAVGIITTGHQAETIVADGVIGAVSIGRAALRDPLWPLTAGRELGVDRSRLGFPAQYHKAF</sequence>
<dbReference type="PANTHER" id="PTHR43303:SF4">
    <property type="entry name" value="NADPH DEHYDROGENASE C23G7.10C-RELATED"/>
    <property type="match status" value="1"/>
</dbReference>
<keyword evidence="4" id="KW-0521">NADP</keyword>
<organism evidence="7 8">
    <name type="scientific">Corynebacterium mendelii</name>
    <dbReference type="NCBI Taxonomy" id="2765362"/>
    <lineage>
        <taxon>Bacteria</taxon>
        <taxon>Bacillati</taxon>
        <taxon>Actinomycetota</taxon>
        <taxon>Actinomycetes</taxon>
        <taxon>Mycobacteriales</taxon>
        <taxon>Corynebacteriaceae</taxon>
        <taxon>Corynebacterium</taxon>
    </lineage>
</organism>
<dbReference type="InterPro" id="IPR001155">
    <property type="entry name" value="OxRdtase_FMN_N"/>
</dbReference>
<evidence type="ECO:0000256" key="3">
    <source>
        <dbReference type="ARBA" id="ARBA00022643"/>
    </source>
</evidence>
<keyword evidence="8" id="KW-1185">Reference proteome</keyword>
<comment type="cofactor">
    <cofactor evidence="1">
        <name>FMN</name>
        <dbReference type="ChEBI" id="CHEBI:58210"/>
    </cofactor>
</comment>
<evidence type="ECO:0000259" key="6">
    <source>
        <dbReference type="Pfam" id="PF00724"/>
    </source>
</evidence>
<dbReference type="EMBL" id="JAFLEQ010000008">
    <property type="protein sequence ID" value="MBN9643927.1"/>
    <property type="molecule type" value="Genomic_DNA"/>
</dbReference>
<accession>A0A939IXR4</accession>
<evidence type="ECO:0000256" key="4">
    <source>
        <dbReference type="ARBA" id="ARBA00022857"/>
    </source>
</evidence>
<reference evidence="7" key="1">
    <citation type="submission" date="2021-03" db="EMBL/GenBank/DDBJ databases">
        <authorList>
            <person name="Sun Q."/>
        </authorList>
    </citation>
    <scope>NUCLEOTIDE SEQUENCE</scope>
    <source>
        <strain evidence="7">CCM 8862</strain>
    </source>
</reference>
<dbReference type="Gene3D" id="3.20.20.70">
    <property type="entry name" value="Aldolase class I"/>
    <property type="match status" value="1"/>
</dbReference>
<dbReference type="SUPFAM" id="SSF51395">
    <property type="entry name" value="FMN-linked oxidoreductases"/>
    <property type="match status" value="1"/>
</dbReference>
<proteinExistence type="predicted"/>
<dbReference type="PANTHER" id="PTHR43303">
    <property type="entry name" value="NADPH DEHYDROGENASE C23G7.10C-RELATED"/>
    <property type="match status" value="1"/>
</dbReference>
<keyword evidence="2" id="KW-0285">Flavoprotein</keyword>
<dbReference type="AlphaFoldDB" id="A0A939IXR4"/>
<feature type="domain" description="NADH:flavin oxidoreductase/NADH oxidase N-terminal" evidence="6">
    <location>
        <begin position="18"/>
        <end position="355"/>
    </location>
</feature>
<dbReference type="GO" id="GO:0003959">
    <property type="term" value="F:NADPH dehydrogenase activity"/>
    <property type="evidence" value="ECO:0007669"/>
    <property type="project" value="InterPro"/>
</dbReference>
<evidence type="ECO:0000313" key="7">
    <source>
        <dbReference type="EMBL" id="MBN9643927.1"/>
    </source>
</evidence>
<evidence type="ECO:0000313" key="8">
    <source>
        <dbReference type="Proteomes" id="UP000664332"/>
    </source>
</evidence>